<evidence type="ECO:0000259" key="6">
    <source>
        <dbReference type="PROSITE" id="PS50885"/>
    </source>
</evidence>
<dbReference type="OrthoDB" id="9763018at2"/>
<keyword evidence="1" id="KW-0145">Chemotaxis</keyword>
<evidence type="ECO:0000256" key="3">
    <source>
        <dbReference type="PROSITE-ProRule" id="PRU00284"/>
    </source>
</evidence>
<proteinExistence type="inferred from homology"/>
<protein>
    <submittedName>
        <fullName evidence="7">Methyl-accepting chemotaxis protein I (Serine chemoreceptor protein)</fullName>
    </submittedName>
</protein>
<feature type="compositionally biased region" description="Pro residues" evidence="4">
    <location>
        <begin position="583"/>
        <end position="592"/>
    </location>
</feature>
<keyword evidence="3" id="KW-0807">Transducer</keyword>
<dbReference type="GO" id="GO:0004888">
    <property type="term" value="F:transmembrane signaling receptor activity"/>
    <property type="evidence" value="ECO:0007669"/>
    <property type="project" value="TreeGrafter"/>
</dbReference>
<evidence type="ECO:0000313" key="7">
    <source>
        <dbReference type="EMBL" id="KFE62339.1"/>
    </source>
</evidence>
<evidence type="ECO:0000259" key="5">
    <source>
        <dbReference type="PROSITE" id="PS50111"/>
    </source>
</evidence>
<comment type="caution">
    <text evidence="7">The sequence shown here is derived from an EMBL/GenBank/DDBJ whole genome shotgun (WGS) entry which is preliminary data.</text>
</comment>
<sequence length="620" mass="67153">MVRRLKLFWKLALIAVLIPVSVVFVVLVALRGTWALQSDHDNLYGFMLMPIVALEEANSHREALSGELRLMARLPLKKDEANLPPEQAKRLQKERTVRAARVKEHQDALLDFVARYKKEWVVSKRSVFMDILSSTSEQKLEMDEASALELFEVGAAGYQPLKEQILLGEVHVDEQQLDSALTRLAEATGWLQALNRRFAELSHHSAESSFLWLRVLLPLLGLVLSALGLALAWWISRIIIEPVARLTRMTMRLSRGELELLEEGEQALDLEADTQDEIALLLRSTLDMARSMQQMVAMAVGLAHGDLTVRMMPRSEQDALGKALGEAVGRLTKIVAEVRAGAASLASASALLAASSQALAHGARDQAAITEENAHTLKEINAAVLRNTDSCRKMEEEARVGALNAEKSGKAVGETVDAMRRISTNVSHIEEFAHQTNMLALNAAIEAIRAGEHGKGFSVVAGEVRRLAERSKSAAREIGELAIQSRAVAEESGRQLKELVPSIRRTADLVHEVAASTREQSTAVGMMSEAMAAVEGSTTANATSAEGLAREAEALAVQADALRRLTSFFRVGSLEGIDLSGPSPLPPEPGGPPSAETSFETVAPLDDGGQPPSNGELQSA</sequence>
<gene>
    <name evidence="7" type="ORF">DB31_4049</name>
</gene>
<evidence type="ECO:0000313" key="8">
    <source>
        <dbReference type="Proteomes" id="UP000028725"/>
    </source>
</evidence>
<dbReference type="SUPFAM" id="SSF58104">
    <property type="entry name" value="Methyl-accepting chemotaxis protein (MCP) signaling domain"/>
    <property type="match status" value="1"/>
</dbReference>
<name>A0A085W3S6_9BACT</name>
<dbReference type="Gene3D" id="1.10.287.950">
    <property type="entry name" value="Methyl-accepting chemotaxis protein"/>
    <property type="match status" value="1"/>
</dbReference>
<dbReference type="Gene3D" id="6.10.340.10">
    <property type="match status" value="1"/>
</dbReference>
<dbReference type="RefSeq" id="WP_052420571.1">
    <property type="nucleotide sequence ID" value="NZ_JMCB01000022.1"/>
</dbReference>
<dbReference type="InterPro" id="IPR051310">
    <property type="entry name" value="MCP_chemotaxis"/>
</dbReference>
<reference evidence="7 8" key="1">
    <citation type="submission" date="2014-04" db="EMBL/GenBank/DDBJ databases">
        <title>Genome assembly of Hyalangium minutum DSM 14724.</title>
        <authorList>
            <person name="Sharma G."/>
            <person name="Subramanian S."/>
        </authorList>
    </citation>
    <scope>NUCLEOTIDE SEQUENCE [LARGE SCALE GENOMIC DNA]</scope>
    <source>
        <strain evidence="7 8">DSM 14724</strain>
    </source>
</reference>
<dbReference type="PROSITE" id="PS50111">
    <property type="entry name" value="CHEMOTAXIS_TRANSDUC_2"/>
    <property type="match status" value="1"/>
</dbReference>
<dbReference type="Proteomes" id="UP000028725">
    <property type="component" value="Unassembled WGS sequence"/>
</dbReference>
<organism evidence="7 8">
    <name type="scientific">Hyalangium minutum</name>
    <dbReference type="NCBI Taxonomy" id="394096"/>
    <lineage>
        <taxon>Bacteria</taxon>
        <taxon>Pseudomonadati</taxon>
        <taxon>Myxococcota</taxon>
        <taxon>Myxococcia</taxon>
        <taxon>Myxococcales</taxon>
        <taxon>Cystobacterineae</taxon>
        <taxon>Archangiaceae</taxon>
        <taxon>Hyalangium</taxon>
    </lineage>
</organism>
<dbReference type="PANTHER" id="PTHR43531">
    <property type="entry name" value="PROTEIN ICFG"/>
    <property type="match status" value="1"/>
</dbReference>
<keyword evidence="7" id="KW-0675">Receptor</keyword>
<dbReference type="SMART" id="SM00283">
    <property type="entry name" value="MA"/>
    <property type="match status" value="1"/>
</dbReference>
<evidence type="ECO:0000256" key="2">
    <source>
        <dbReference type="ARBA" id="ARBA00029447"/>
    </source>
</evidence>
<dbReference type="GO" id="GO:0006935">
    <property type="term" value="P:chemotaxis"/>
    <property type="evidence" value="ECO:0007669"/>
    <property type="project" value="UniProtKB-KW"/>
</dbReference>
<feature type="compositionally biased region" description="Polar residues" evidence="4">
    <location>
        <begin position="611"/>
        <end position="620"/>
    </location>
</feature>
<dbReference type="PANTHER" id="PTHR43531:SF11">
    <property type="entry name" value="METHYL-ACCEPTING CHEMOTAXIS PROTEIN 3"/>
    <property type="match status" value="1"/>
</dbReference>
<accession>A0A085W3S6</accession>
<evidence type="ECO:0000256" key="4">
    <source>
        <dbReference type="SAM" id="MobiDB-lite"/>
    </source>
</evidence>
<dbReference type="Pfam" id="PF00015">
    <property type="entry name" value="MCPsignal"/>
    <property type="match status" value="1"/>
</dbReference>
<feature type="domain" description="HAMP" evidence="6">
    <location>
        <begin position="237"/>
        <end position="297"/>
    </location>
</feature>
<dbReference type="GO" id="GO:0005886">
    <property type="term" value="C:plasma membrane"/>
    <property type="evidence" value="ECO:0007669"/>
    <property type="project" value="TreeGrafter"/>
</dbReference>
<keyword evidence="8" id="KW-1185">Reference proteome</keyword>
<dbReference type="STRING" id="394096.DB31_4049"/>
<dbReference type="GO" id="GO:0007165">
    <property type="term" value="P:signal transduction"/>
    <property type="evidence" value="ECO:0007669"/>
    <property type="project" value="UniProtKB-KW"/>
</dbReference>
<dbReference type="InterPro" id="IPR003660">
    <property type="entry name" value="HAMP_dom"/>
</dbReference>
<comment type="similarity">
    <text evidence="2">Belongs to the methyl-accepting chemotaxis (MCP) protein family.</text>
</comment>
<evidence type="ECO:0000256" key="1">
    <source>
        <dbReference type="ARBA" id="ARBA00022500"/>
    </source>
</evidence>
<dbReference type="AlphaFoldDB" id="A0A085W3S6"/>
<dbReference type="EMBL" id="JMCB01000022">
    <property type="protein sequence ID" value="KFE62339.1"/>
    <property type="molecule type" value="Genomic_DNA"/>
</dbReference>
<feature type="region of interest" description="Disordered" evidence="4">
    <location>
        <begin position="576"/>
        <end position="620"/>
    </location>
</feature>
<feature type="domain" description="Methyl-accepting transducer" evidence="5">
    <location>
        <begin position="341"/>
        <end position="556"/>
    </location>
</feature>
<dbReference type="InterPro" id="IPR004089">
    <property type="entry name" value="MCPsignal_dom"/>
</dbReference>
<dbReference type="PROSITE" id="PS50885">
    <property type="entry name" value="HAMP"/>
    <property type="match status" value="1"/>
</dbReference>